<protein>
    <recommendedName>
        <fullName evidence="2">DYW domain-containing protein</fullName>
    </recommendedName>
</protein>
<proteinExistence type="inferred from homology"/>
<dbReference type="InterPro" id="IPR032867">
    <property type="entry name" value="DYW_dom"/>
</dbReference>
<accession>A0A445C2L5</accession>
<sequence>MRRHGMVPSNFSVITTLSSCASLGWIMCGIGQLPDQEHVAKMLIEPQNGVNYVLLSKIRDAGYVPESKYALYDLELENKQELLSYHSEKLAIAFVLTRNSELPIRNSG</sequence>
<evidence type="ECO:0000313" key="4">
    <source>
        <dbReference type="Proteomes" id="UP000289738"/>
    </source>
</evidence>
<comment type="similarity">
    <text evidence="1">Belongs to the PPR family. PCMP-H subfamily.</text>
</comment>
<dbReference type="EMBL" id="SDMP01000007">
    <property type="protein sequence ID" value="RYR45149.1"/>
    <property type="molecule type" value="Genomic_DNA"/>
</dbReference>
<dbReference type="PROSITE" id="PS51257">
    <property type="entry name" value="PROKAR_LIPOPROTEIN"/>
    <property type="match status" value="1"/>
</dbReference>
<dbReference type="Proteomes" id="UP000289738">
    <property type="component" value="Chromosome A07"/>
</dbReference>
<evidence type="ECO:0000313" key="3">
    <source>
        <dbReference type="EMBL" id="RYR45149.1"/>
    </source>
</evidence>
<feature type="domain" description="DYW" evidence="2">
    <location>
        <begin position="62"/>
        <end position="100"/>
    </location>
</feature>
<evidence type="ECO:0000256" key="1">
    <source>
        <dbReference type="ARBA" id="ARBA00006643"/>
    </source>
</evidence>
<dbReference type="GO" id="GO:0008270">
    <property type="term" value="F:zinc ion binding"/>
    <property type="evidence" value="ECO:0007669"/>
    <property type="project" value="InterPro"/>
</dbReference>
<dbReference type="Pfam" id="PF14432">
    <property type="entry name" value="DYW_deaminase"/>
    <property type="match status" value="1"/>
</dbReference>
<gene>
    <name evidence="3" type="ORF">Ahy_A07g031007</name>
</gene>
<dbReference type="AlphaFoldDB" id="A0A445C2L5"/>
<keyword evidence="4" id="KW-1185">Reference proteome</keyword>
<evidence type="ECO:0000259" key="2">
    <source>
        <dbReference type="Pfam" id="PF14432"/>
    </source>
</evidence>
<name>A0A445C2L5_ARAHY</name>
<organism evidence="3 4">
    <name type="scientific">Arachis hypogaea</name>
    <name type="common">Peanut</name>
    <dbReference type="NCBI Taxonomy" id="3818"/>
    <lineage>
        <taxon>Eukaryota</taxon>
        <taxon>Viridiplantae</taxon>
        <taxon>Streptophyta</taxon>
        <taxon>Embryophyta</taxon>
        <taxon>Tracheophyta</taxon>
        <taxon>Spermatophyta</taxon>
        <taxon>Magnoliopsida</taxon>
        <taxon>eudicotyledons</taxon>
        <taxon>Gunneridae</taxon>
        <taxon>Pentapetalae</taxon>
        <taxon>rosids</taxon>
        <taxon>fabids</taxon>
        <taxon>Fabales</taxon>
        <taxon>Fabaceae</taxon>
        <taxon>Papilionoideae</taxon>
        <taxon>50 kb inversion clade</taxon>
        <taxon>dalbergioids sensu lato</taxon>
        <taxon>Dalbergieae</taxon>
        <taxon>Pterocarpus clade</taxon>
        <taxon>Arachis</taxon>
    </lineage>
</organism>
<reference evidence="3 4" key="1">
    <citation type="submission" date="2019-01" db="EMBL/GenBank/DDBJ databases">
        <title>Sequencing of cultivated peanut Arachis hypogaea provides insights into genome evolution and oil improvement.</title>
        <authorList>
            <person name="Chen X."/>
        </authorList>
    </citation>
    <scope>NUCLEOTIDE SEQUENCE [LARGE SCALE GENOMIC DNA]</scope>
    <source>
        <strain evidence="4">cv. Fuhuasheng</strain>
        <tissue evidence="3">Leaves</tissue>
    </source>
</reference>
<comment type="caution">
    <text evidence="3">The sequence shown here is derived from an EMBL/GenBank/DDBJ whole genome shotgun (WGS) entry which is preliminary data.</text>
</comment>